<evidence type="ECO:0000313" key="3">
    <source>
        <dbReference type="EMBL" id="KUI56048.1"/>
    </source>
</evidence>
<dbReference type="Pfam" id="PF22749">
    <property type="entry name" value="Arb2"/>
    <property type="match status" value="1"/>
</dbReference>
<dbReference type="PANTHER" id="PTHR21357:SF4">
    <property type="entry name" value="FAM172 FAMILY PROTEIN HOMOLOG CG10038"/>
    <property type="match status" value="1"/>
</dbReference>
<feature type="domain" description="Arb2" evidence="2">
    <location>
        <begin position="15"/>
        <end position="322"/>
    </location>
</feature>
<keyword evidence="4" id="KW-1185">Reference proteome</keyword>
<dbReference type="STRING" id="694573.A0A194UWL5"/>
<dbReference type="PANTHER" id="PTHR21357">
    <property type="entry name" value="FAM172 FAMILY PROTEIN HOMOLOG CG10038"/>
    <property type="match status" value="1"/>
</dbReference>
<accession>A0A194UWL5</accession>
<organism evidence="3 4">
    <name type="scientific">Cytospora mali</name>
    <name type="common">Apple Valsa canker fungus</name>
    <name type="synonym">Valsa mali</name>
    <dbReference type="NCBI Taxonomy" id="578113"/>
    <lineage>
        <taxon>Eukaryota</taxon>
        <taxon>Fungi</taxon>
        <taxon>Dikarya</taxon>
        <taxon>Ascomycota</taxon>
        <taxon>Pezizomycotina</taxon>
        <taxon>Sordariomycetes</taxon>
        <taxon>Sordariomycetidae</taxon>
        <taxon>Diaporthales</taxon>
        <taxon>Cytosporaceae</taxon>
        <taxon>Cytospora</taxon>
    </lineage>
</organism>
<feature type="region of interest" description="Disordered" evidence="1">
    <location>
        <begin position="145"/>
        <end position="179"/>
    </location>
</feature>
<dbReference type="InterPro" id="IPR048263">
    <property type="entry name" value="Arb2"/>
</dbReference>
<dbReference type="AlphaFoldDB" id="A0A194UWL5"/>
<dbReference type="InterPro" id="IPR053858">
    <property type="entry name" value="Arb2_dom"/>
</dbReference>
<dbReference type="EMBL" id="KN714685">
    <property type="protein sequence ID" value="KUI56048.1"/>
    <property type="molecule type" value="Genomic_DNA"/>
</dbReference>
<dbReference type="GO" id="GO:0005634">
    <property type="term" value="C:nucleus"/>
    <property type="evidence" value="ECO:0007669"/>
    <property type="project" value="TreeGrafter"/>
</dbReference>
<feature type="compositionally biased region" description="Acidic residues" evidence="1">
    <location>
        <begin position="164"/>
        <end position="177"/>
    </location>
</feature>
<dbReference type="OrthoDB" id="421951at2759"/>
<feature type="region of interest" description="Disordered" evidence="1">
    <location>
        <begin position="446"/>
        <end position="469"/>
    </location>
</feature>
<dbReference type="Proteomes" id="UP000078576">
    <property type="component" value="Unassembled WGS sequence"/>
</dbReference>
<dbReference type="GO" id="GO:0031048">
    <property type="term" value="P:regulatory ncRNA-mediated heterochromatin formation"/>
    <property type="evidence" value="ECO:0007669"/>
    <property type="project" value="TreeGrafter"/>
</dbReference>
<feature type="compositionally biased region" description="Basic and acidic residues" evidence="1">
    <location>
        <begin position="150"/>
        <end position="163"/>
    </location>
</feature>
<feature type="region of interest" description="Disordered" evidence="1">
    <location>
        <begin position="413"/>
        <end position="432"/>
    </location>
</feature>
<gene>
    <name evidence="3" type="ORF">VP1G_03411</name>
</gene>
<name>A0A194UWL5_CYTMA</name>
<evidence type="ECO:0000313" key="4">
    <source>
        <dbReference type="Proteomes" id="UP000078576"/>
    </source>
</evidence>
<evidence type="ECO:0000259" key="2">
    <source>
        <dbReference type="Pfam" id="PF22749"/>
    </source>
</evidence>
<reference evidence="4" key="1">
    <citation type="submission" date="2014-12" db="EMBL/GenBank/DDBJ databases">
        <title>Genome Sequence of Valsa Canker Pathogens Uncovers a Specific Adaption of Colonization on Woody Bark.</title>
        <authorList>
            <person name="Yin Z."/>
            <person name="Liu H."/>
            <person name="Gao X."/>
            <person name="Li Z."/>
            <person name="Song N."/>
            <person name="Ke X."/>
            <person name="Dai Q."/>
            <person name="Wu Y."/>
            <person name="Sun Y."/>
            <person name="Xu J.-R."/>
            <person name="Kang Z.K."/>
            <person name="Wang L."/>
            <person name="Huang L."/>
        </authorList>
    </citation>
    <scope>NUCLEOTIDE SEQUENCE [LARGE SCALE GENOMIC DNA]</scope>
    <source>
        <strain evidence="4">SXYL134</strain>
    </source>
</reference>
<evidence type="ECO:0000256" key="1">
    <source>
        <dbReference type="SAM" id="MobiDB-lite"/>
    </source>
</evidence>
<dbReference type="GO" id="GO:0035197">
    <property type="term" value="F:siRNA binding"/>
    <property type="evidence" value="ECO:0007669"/>
    <property type="project" value="TreeGrafter"/>
</dbReference>
<protein>
    <recommendedName>
        <fullName evidence="2">Arb2 domain-containing protein</fullName>
    </recommendedName>
</protein>
<sequence>MFRRRWSGLPEDPVFPADLKELGYFVDPESDEIRLISNPSYYFNYFISKNVRYNDRQRFAFTAAIQDQLIYPRLETLGLVRVPLPLGTPTDKAHAPIYISHNLKHKKRVVVIFGESEQELGIIAHRVLGGKGGVDEGSMVGIVRALQGQKQERSGSEEKKKENEENDDDYGGGDGDDGSPGIVLANTGELWWWPEGKRGLSPRQSQAVPMKSCVHLGRFYDAAVNAIPENVYVDQHVGCVFKSVLDNPDLVGAGAEIQVVGVADGAVAAETYLHQNWEHWADRIGCLAMLGSAADYTSLKSEGFRLFLKEKARLYITCHEPVDTAISGPEGNPNTTLYTSYGCPVFSSGEKFYIEMTLIKAKDVVLPWLEEVYKTGKNYTNPELNVTFADEHFEETPAWGNDPGLVGSVGGGGGGGQAGHGHGYQGRQGNGGLEIITREEWEARMKKEGKENTPVPDDVFVVDKPKGED</sequence>
<proteinExistence type="predicted"/>